<organism evidence="1 2">
    <name type="scientific">Penicillium freii</name>
    <dbReference type="NCBI Taxonomy" id="48697"/>
    <lineage>
        <taxon>Eukaryota</taxon>
        <taxon>Fungi</taxon>
        <taxon>Dikarya</taxon>
        <taxon>Ascomycota</taxon>
        <taxon>Pezizomycotina</taxon>
        <taxon>Eurotiomycetes</taxon>
        <taxon>Eurotiomycetidae</taxon>
        <taxon>Eurotiales</taxon>
        <taxon>Aspergillaceae</taxon>
        <taxon>Penicillium</taxon>
    </lineage>
</organism>
<dbReference type="Proteomes" id="UP000055045">
    <property type="component" value="Unassembled WGS sequence"/>
</dbReference>
<evidence type="ECO:0000313" key="2">
    <source>
        <dbReference type="Proteomes" id="UP000055045"/>
    </source>
</evidence>
<accession>A0A101MDS4</accession>
<protein>
    <submittedName>
        <fullName evidence="1">Uncharacterized protein</fullName>
    </submittedName>
</protein>
<name>A0A101MDS4_PENFR</name>
<proteinExistence type="predicted"/>
<gene>
    <name evidence="1" type="ORF">ACN42_g8535</name>
</gene>
<dbReference type="EMBL" id="LLXE01000271">
    <property type="protein sequence ID" value="KUM58620.1"/>
    <property type="molecule type" value="Genomic_DNA"/>
</dbReference>
<reference evidence="1 2" key="1">
    <citation type="submission" date="2015-10" db="EMBL/GenBank/DDBJ databases">
        <title>Genome sequencing of Penicillium freii.</title>
        <authorList>
            <person name="Nguyen H.D."/>
            <person name="Visagie C.M."/>
            <person name="Seifert K.A."/>
        </authorList>
    </citation>
    <scope>NUCLEOTIDE SEQUENCE [LARGE SCALE GENOMIC DNA]</scope>
    <source>
        <strain evidence="1 2">DAOM 242723</strain>
    </source>
</reference>
<keyword evidence="2" id="KW-1185">Reference proteome</keyword>
<dbReference type="AlphaFoldDB" id="A0A101MDS4"/>
<evidence type="ECO:0000313" key="1">
    <source>
        <dbReference type="EMBL" id="KUM58620.1"/>
    </source>
</evidence>
<comment type="caution">
    <text evidence="1">The sequence shown here is derived from an EMBL/GenBank/DDBJ whole genome shotgun (WGS) entry which is preliminary data.</text>
</comment>
<sequence length="74" mass="8122">MTTLNYKHSFNLHTLPPSYPPHPLQSTVHFNKLSTSITTSLTVAGSGFRTIGRLVSQPSMIHLDQLPTSNPPPL</sequence>